<feature type="domain" description="REJ" evidence="2">
    <location>
        <begin position="1"/>
        <end position="54"/>
    </location>
</feature>
<evidence type="ECO:0000313" key="4">
    <source>
        <dbReference type="Proteomes" id="UP000266861"/>
    </source>
</evidence>
<accession>A0A397GYL6</accession>
<organism evidence="3 4">
    <name type="scientific">Diversispora epigaea</name>
    <dbReference type="NCBI Taxonomy" id="1348612"/>
    <lineage>
        <taxon>Eukaryota</taxon>
        <taxon>Fungi</taxon>
        <taxon>Fungi incertae sedis</taxon>
        <taxon>Mucoromycota</taxon>
        <taxon>Glomeromycotina</taxon>
        <taxon>Glomeromycetes</taxon>
        <taxon>Diversisporales</taxon>
        <taxon>Diversisporaceae</taxon>
        <taxon>Diversispora</taxon>
    </lineage>
</organism>
<evidence type="ECO:0000259" key="2">
    <source>
        <dbReference type="PROSITE" id="PS51111"/>
    </source>
</evidence>
<reference evidence="3 4" key="1">
    <citation type="submission" date="2018-08" db="EMBL/GenBank/DDBJ databases">
        <title>Genome and evolution of the arbuscular mycorrhizal fungus Diversispora epigaea (formerly Glomus versiforme) and its bacterial endosymbionts.</title>
        <authorList>
            <person name="Sun X."/>
            <person name="Fei Z."/>
            <person name="Harrison M."/>
        </authorList>
    </citation>
    <scope>NUCLEOTIDE SEQUENCE [LARGE SCALE GENOMIC DNA]</scope>
    <source>
        <strain evidence="3 4">IT104</strain>
    </source>
</reference>
<dbReference type="InterPro" id="IPR014010">
    <property type="entry name" value="REJ_dom"/>
</dbReference>
<dbReference type="GO" id="GO:0016020">
    <property type="term" value="C:membrane"/>
    <property type="evidence" value="ECO:0007669"/>
    <property type="project" value="UniProtKB-SubCell"/>
</dbReference>
<dbReference type="AlphaFoldDB" id="A0A397GYL6"/>
<name>A0A397GYL6_9GLOM</name>
<dbReference type="EMBL" id="PQFF01000361">
    <property type="protein sequence ID" value="RHZ56061.1"/>
    <property type="molecule type" value="Genomic_DNA"/>
</dbReference>
<evidence type="ECO:0000313" key="3">
    <source>
        <dbReference type="EMBL" id="RHZ56061.1"/>
    </source>
</evidence>
<comment type="caution">
    <text evidence="3">The sequence shown here is derived from an EMBL/GenBank/DDBJ whole genome shotgun (WGS) entry which is preliminary data.</text>
</comment>
<dbReference type="PROSITE" id="PS51111">
    <property type="entry name" value="REJ"/>
    <property type="match status" value="1"/>
</dbReference>
<proteinExistence type="predicted"/>
<feature type="compositionally biased region" description="Low complexity" evidence="1">
    <location>
        <begin position="10"/>
        <end position="51"/>
    </location>
</feature>
<feature type="region of interest" description="Disordered" evidence="1">
    <location>
        <begin position="1"/>
        <end position="59"/>
    </location>
</feature>
<evidence type="ECO:0000256" key="1">
    <source>
        <dbReference type="SAM" id="MobiDB-lite"/>
    </source>
</evidence>
<protein>
    <recommendedName>
        <fullName evidence="2">REJ domain-containing protein</fullName>
    </recommendedName>
</protein>
<sequence>MTKKKNKKALSSSSSSSSSLSLLSLSSSSSSSSSTTSSSEQVSQSLISSSSSDEDKRIKPLDDESYKRIKKEVFLVVDSEMNTVYQINDRLTWAAQKHDVITKLLPPLKRKINKKYKVTGAEIIKMLQRRHRSRHRVNNIGNQGPRAVINDSRRKLKNTAMNDKKKRRRRTVDFMMQGGNKYIKRYLKKDLSKILNNSSYHSEEWEETDDGTTATARTAAAIHVVKTIELSQTQLKLRKIGVESRQILIFTCN</sequence>
<gene>
    <name evidence="3" type="ORF">Glove_406g116</name>
</gene>
<dbReference type="Proteomes" id="UP000266861">
    <property type="component" value="Unassembled WGS sequence"/>
</dbReference>
<keyword evidence="4" id="KW-1185">Reference proteome</keyword>